<dbReference type="Pfam" id="PF12697">
    <property type="entry name" value="Abhydrolase_6"/>
    <property type="match status" value="1"/>
</dbReference>
<protein>
    <submittedName>
        <fullName evidence="2">Alpha/beta fold hydrolase</fullName>
    </submittedName>
</protein>
<dbReference type="RefSeq" id="WP_149234217.1">
    <property type="nucleotide sequence ID" value="NZ_JALJXJ010000018.1"/>
</dbReference>
<gene>
    <name evidence="2" type="ORF">FZ942_27285</name>
</gene>
<evidence type="ECO:0000259" key="1">
    <source>
        <dbReference type="Pfam" id="PF12697"/>
    </source>
</evidence>
<accession>A0A5A9GDX6</accession>
<organism evidence="2 3">
    <name type="scientific">Azospirillum lipoferum</name>
    <dbReference type="NCBI Taxonomy" id="193"/>
    <lineage>
        <taxon>Bacteria</taxon>
        <taxon>Pseudomonadati</taxon>
        <taxon>Pseudomonadota</taxon>
        <taxon>Alphaproteobacteria</taxon>
        <taxon>Rhodospirillales</taxon>
        <taxon>Azospirillaceae</taxon>
        <taxon>Azospirillum</taxon>
    </lineage>
</organism>
<dbReference type="EMBL" id="VTTN01000015">
    <property type="protein sequence ID" value="KAA0592537.1"/>
    <property type="molecule type" value="Genomic_DNA"/>
</dbReference>
<dbReference type="OrthoDB" id="9804723at2"/>
<dbReference type="PRINTS" id="PR00111">
    <property type="entry name" value="ABHYDROLASE"/>
</dbReference>
<proteinExistence type="predicted"/>
<evidence type="ECO:0000313" key="2">
    <source>
        <dbReference type="EMBL" id="KAA0592537.1"/>
    </source>
</evidence>
<dbReference type="Proteomes" id="UP000324927">
    <property type="component" value="Unassembled WGS sequence"/>
</dbReference>
<keyword evidence="2" id="KW-0378">Hydrolase</keyword>
<feature type="domain" description="AB hydrolase-1" evidence="1">
    <location>
        <begin position="37"/>
        <end position="261"/>
    </location>
</feature>
<comment type="caution">
    <text evidence="2">The sequence shown here is derived from an EMBL/GenBank/DDBJ whole genome shotgun (WGS) entry which is preliminary data.</text>
</comment>
<dbReference type="InterPro" id="IPR000073">
    <property type="entry name" value="AB_hydrolase_1"/>
</dbReference>
<dbReference type="AlphaFoldDB" id="A0A5A9GDX6"/>
<dbReference type="GO" id="GO:0016787">
    <property type="term" value="F:hydrolase activity"/>
    <property type="evidence" value="ECO:0007669"/>
    <property type="project" value="UniProtKB-KW"/>
</dbReference>
<evidence type="ECO:0000313" key="3">
    <source>
        <dbReference type="Proteomes" id="UP000324927"/>
    </source>
</evidence>
<name>A0A5A9GDX6_AZOLI</name>
<reference evidence="2 3" key="1">
    <citation type="submission" date="2019-08" db="EMBL/GenBank/DDBJ databases">
        <authorList>
            <person name="Grouzdev D."/>
            <person name="Tikhonova E."/>
            <person name="Kravchenko I."/>
        </authorList>
    </citation>
    <scope>NUCLEOTIDE SEQUENCE [LARGE SCALE GENOMIC DNA]</scope>
    <source>
        <strain evidence="2 3">59b</strain>
    </source>
</reference>
<dbReference type="SUPFAM" id="SSF53474">
    <property type="entry name" value="alpha/beta-Hydrolases"/>
    <property type="match status" value="1"/>
</dbReference>
<dbReference type="InterPro" id="IPR050266">
    <property type="entry name" value="AB_hydrolase_sf"/>
</dbReference>
<sequence length="293" mass="30431">MPVSRPVSEGSRLRAGVATVAGGPAAYLSVGSGGVPVLLLHGFAGDRLTWQFNLSALSSRRRAIAVDLPGHGGSTPDVGSGQVADFAPWLVEFLDGLELPQVHVVGHSMGGYVARELAGLAPDRVASLTLLSSAGLGTPFDLGFLRRAIAPADVAEGRACAERLFAGPSPLIPRFGEVLYAQGADPVRRAGLGRIIELSFAAHADGGGPPVDWSAYPMPVQVLWGREDRIIPLPPPDRLPPSAPFRVFDNAGHLPHIEAASPVTAAIRAFLDGCDGCEGGRASSSHSVEPTRP</sequence>
<dbReference type="Gene3D" id="3.40.50.1820">
    <property type="entry name" value="alpha/beta hydrolase"/>
    <property type="match status" value="1"/>
</dbReference>
<dbReference type="InterPro" id="IPR029058">
    <property type="entry name" value="AB_hydrolase_fold"/>
</dbReference>
<keyword evidence="3" id="KW-1185">Reference proteome</keyword>
<dbReference type="PANTHER" id="PTHR43798">
    <property type="entry name" value="MONOACYLGLYCEROL LIPASE"/>
    <property type="match status" value="1"/>
</dbReference>